<sequence>MIKDIEISNFRCFEHTKIEGFERVNLIGGKNNSGKTALLEALIVADKPENILFLRYLRREPTKIHQALPKQTFENLFFRQNQPQEMLIKTQNENKQETENRIIFSENISEELSRSTKIFGLFGGLDLLRDFIEGESYFPKGIIPTLRFNIIDKFSEKSEEFIIIATPKNYLNISLNGQYIKPSDYSSESAKNMPIITTSMGEINADLVEDYELIVFQGKKNEVLNSIRILDPCIENVESFYLGSPSLYLTRKGENRLPISLFGDAINRLVQIIMKLKESSILLIDEIENGIHYTNQREFWKTLFRLAIELDSQIFATTHSLEMIQAFADVGLEYYPEQGAYFELARSPRTDKIIGIKRQLSTLEYALKHGNEVRGE</sequence>
<dbReference type="Pfam" id="PF13304">
    <property type="entry name" value="AAA_21"/>
    <property type="match status" value="1"/>
</dbReference>
<accession>A0A3E0L6U8</accession>
<comment type="caution">
    <text evidence="2">The sequence shown here is derived from an EMBL/GenBank/DDBJ whole genome shotgun (WGS) entry which is preliminary data.</text>
</comment>
<dbReference type="AlphaFoldDB" id="A0A3E0L6U8"/>
<dbReference type="PANTHER" id="PTHR43581">
    <property type="entry name" value="ATP/GTP PHOSPHATASE"/>
    <property type="match status" value="1"/>
</dbReference>
<dbReference type="GO" id="GO:0005524">
    <property type="term" value="F:ATP binding"/>
    <property type="evidence" value="ECO:0007669"/>
    <property type="project" value="InterPro"/>
</dbReference>
<dbReference type="SUPFAM" id="SSF52540">
    <property type="entry name" value="P-loop containing nucleoside triphosphate hydrolases"/>
    <property type="match status" value="1"/>
</dbReference>
<dbReference type="CDD" id="cd00267">
    <property type="entry name" value="ABC_ATPase"/>
    <property type="match status" value="1"/>
</dbReference>
<dbReference type="Proteomes" id="UP000256873">
    <property type="component" value="Unassembled WGS sequence"/>
</dbReference>
<gene>
    <name evidence="2" type="ORF">DWQ54_09060</name>
</gene>
<protein>
    <recommendedName>
        <fullName evidence="1">ATPase AAA-type core domain-containing protein</fullName>
    </recommendedName>
</protein>
<dbReference type="PANTHER" id="PTHR43581:SF4">
    <property type="entry name" value="ATP_GTP PHOSPHATASE"/>
    <property type="match status" value="1"/>
</dbReference>
<dbReference type="Gene3D" id="3.40.50.300">
    <property type="entry name" value="P-loop containing nucleotide triphosphate hydrolases"/>
    <property type="match status" value="2"/>
</dbReference>
<dbReference type="InterPro" id="IPR051396">
    <property type="entry name" value="Bact_Antivir_Def_Nuclease"/>
</dbReference>
<organism evidence="2 3">
    <name type="scientific">Microcystis flos-aquae TF09</name>
    <dbReference type="NCBI Taxonomy" id="2060473"/>
    <lineage>
        <taxon>Bacteria</taxon>
        <taxon>Bacillati</taxon>
        <taxon>Cyanobacteriota</taxon>
        <taxon>Cyanophyceae</taxon>
        <taxon>Oscillatoriophycideae</taxon>
        <taxon>Chroococcales</taxon>
        <taxon>Microcystaceae</taxon>
        <taxon>Microcystis</taxon>
    </lineage>
</organism>
<feature type="domain" description="ATPase AAA-type core" evidence="1">
    <location>
        <begin position="25"/>
        <end position="322"/>
    </location>
</feature>
<dbReference type="InterPro" id="IPR027417">
    <property type="entry name" value="P-loop_NTPase"/>
</dbReference>
<proteinExistence type="predicted"/>
<reference evidence="2 3" key="1">
    <citation type="submission" date="2017-10" db="EMBL/GenBank/DDBJ databases">
        <title>A large-scale comparative metagenomic study reveals the eutrophication-driven functional interactions in six Microcystis-epibionts communities.</title>
        <authorList>
            <person name="Li Q."/>
            <person name="Lin F."/>
        </authorList>
    </citation>
    <scope>NUCLEOTIDE SEQUENCE [LARGE SCALE GENOMIC DNA]</scope>
    <source>
        <strain evidence="2">TF09</strain>
    </source>
</reference>
<evidence type="ECO:0000259" key="1">
    <source>
        <dbReference type="Pfam" id="PF13304"/>
    </source>
</evidence>
<dbReference type="GO" id="GO:0016887">
    <property type="term" value="F:ATP hydrolysis activity"/>
    <property type="evidence" value="ECO:0007669"/>
    <property type="project" value="InterPro"/>
</dbReference>
<dbReference type="EMBL" id="QQWC01000002">
    <property type="protein sequence ID" value="REJ43027.1"/>
    <property type="molecule type" value="Genomic_DNA"/>
</dbReference>
<evidence type="ECO:0000313" key="2">
    <source>
        <dbReference type="EMBL" id="REJ43027.1"/>
    </source>
</evidence>
<name>A0A3E0L6U8_9CHRO</name>
<evidence type="ECO:0000313" key="3">
    <source>
        <dbReference type="Proteomes" id="UP000256873"/>
    </source>
</evidence>
<dbReference type="InterPro" id="IPR003959">
    <property type="entry name" value="ATPase_AAA_core"/>
</dbReference>